<sequence>MLQSTILHNTSPEDLINQLVTILKKEIQDLKQNFQPKQPEEYLTRQQVAELLKIDKSTVHNHVKKGVLKQYGIGGKVYYKRSEIEAGMIPLSPLSN</sequence>
<evidence type="ECO:0000313" key="2">
    <source>
        <dbReference type="EMBL" id="PTX44188.1"/>
    </source>
</evidence>
<evidence type="ECO:0000313" key="3">
    <source>
        <dbReference type="Proteomes" id="UP000244174"/>
    </source>
</evidence>
<dbReference type="EMBL" id="QBKQ01000001">
    <property type="protein sequence ID" value="PTX44188.1"/>
    <property type="molecule type" value="Genomic_DNA"/>
</dbReference>
<evidence type="ECO:0000259" key="1">
    <source>
        <dbReference type="Pfam" id="PF12728"/>
    </source>
</evidence>
<dbReference type="Proteomes" id="UP000244174">
    <property type="component" value="Unassembled WGS sequence"/>
</dbReference>
<dbReference type="Pfam" id="PF12728">
    <property type="entry name" value="HTH_17"/>
    <property type="match status" value="1"/>
</dbReference>
<gene>
    <name evidence="2" type="ORF">C8P64_0158</name>
</gene>
<dbReference type="InterPro" id="IPR041657">
    <property type="entry name" value="HTH_17"/>
</dbReference>
<dbReference type="AlphaFoldDB" id="A0A2T6AK44"/>
<comment type="caution">
    <text evidence="2">The sequence shown here is derived from an EMBL/GenBank/DDBJ whole genome shotgun (WGS) entry which is preliminary data.</text>
</comment>
<organism evidence="2 3">
    <name type="scientific">Christiangramia gaetbulicola</name>
    <dbReference type="NCBI Taxonomy" id="703340"/>
    <lineage>
        <taxon>Bacteria</taxon>
        <taxon>Pseudomonadati</taxon>
        <taxon>Bacteroidota</taxon>
        <taxon>Flavobacteriia</taxon>
        <taxon>Flavobacteriales</taxon>
        <taxon>Flavobacteriaceae</taxon>
        <taxon>Christiangramia</taxon>
    </lineage>
</organism>
<accession>A0A2T6AK44</accession>
<protein>
    <submittedName>
        <fullName evidence="2">Excisionase family DNA binding protein</fullName>
    </submittedName>
</protein>
<reference evidence="2 3" key="1">
    <citation type="submission" date="2018-04" db="EMBL/GenBank/DDBJ databases">
        <title>Genomic Encyclopedia of Archaeal and Bacterial Type Strains, Phase II (KMG-II): from individual species to whole genera.</title>
        <authorList>
            <person name="Goeker M."/>
        </authorList>
    </citation>
    <scope>NUCLEOTIDE SEQUENCE [LARGE SCALE GENOMIC DNA]</scope>
    <source>
        <strain evidence="2 3">DSM 23082</strain>
    </source>
</reference>
<dbReference type="InterPro" id="IPR011991">
    <property type="entry name" value="ArsR-like_HTH"/>
</dbReference>
<dbReference type="OrthoDB" id="1097811at2"/>
<dbReference type="SUPFAM" id="SSF46955">
    <property type="entry name" value="Putative DNA-binding domain"/>
    <property type="match status" value="1"/>
</dbReference>
<proteinExistence type="predicted"/>
<name>A0A2T6AK44_9FLAO</name>
<dbReference type="InterPro" id="IPR009061">
    <property type="entry name" value="DNA-bd_dom_put_sf"/>
</dbReference>
<dbReference type="CDD" id="cd00090">
    <property type="entry name" value="HTH_ARSR"/>
    <property type="match status" value="1"/>
</dbReference>
<keyword evidence="3" id="KW-1185">Reference proteome</keyword>
<dbReference type="GO" id="GO:0006355">
    <property type="term" value="P:regulation of DNA-templated transcription"/>
    <property type="evidence" value="ECO:0007669"/>
    <property type="project" value="UniProtKB-ARBA"/>
</dbReference>
<dbReference type="PANTHER" id="PTHR34585">
    <property type="match status" value="1"/>
</dbReference>
<dbReference type="PANTHER" id="PTHR34585:SF22">
    <property type="entry name" value="HELIX-TURN-HELIX DOMAIN-CONTAINING PROTEIN"/>
    <property type="match status" value="1"/>
</dbReference>
<dbReference type="RefSeq" id="WP_108170162.1">
    <property type="nucleotide sequence ID" value="NZ_QBKQ01000001.1"/>
</dbReference>
<feature type="domain" description="Helix-turn-helix" evidence="1">
    <location>
        <begin position="42"/>
        <end position="86"/>
    </location>
</feature>